<dbReference type="Proteomes" id="UP000694391">
    <property type="component" value="Unplaced"/>
</dbReference>
<accession>A0A8C0K7M9</accession>
<dbReference type="Ensembl" id="ENSCAFT00020014147.1">
    <property type="protein sequence ID" value="ENSCAFP00020012261.1"/>
    <property type="gene ID" value="ENSCAFG00020009872.1"/>
</dbReference>
<feature type="compositionally biased region" description="Low complexity" evidence="1">
    <location>
        <begin position="105"/>
        <end position="116"/>
    </location>
</feature>
<reference evidence="2" key="1">
    <citation type="submission" date="2025-08" db="UniProtKB">
        <authorList>
            <consortium name="Ensembl"/>
        </authorList>
    </citation>
    <scope>IDENTIFICATION</scope>
</reference>
<sequence>ISASDTPKSRLDTSSFPPVSTPAPPPKPLSKRSCCHLSGSCFGCGGRRPPGPPPAPPRAPARRPAAPLTLLAGRFRMGPPPRLTRAAACAPLMMSSRDMSILSAMAGAESASARARASARRRVTSGAARGLPGPRPGPPGIGRGGRERGRAGRAGAGARAPDGGLGGRS</sequence>
<protein>
    <submittedName>
        <fullName evidence="2">Uncharacterized protein</fullName>
    </submittedName>
</protein>
<proteinExistence type="predicted"/>
<keyword evidence="3" id="KW-1185">Reference proteome</keyword>
<feature type="region of interest" description="Disordered" evidence="1">
    <location>
        <begin position="1"/>
        <end position="32"/>
    </location>
</feature>
<dbReference type="AlphaFoldDB" id="A0A8C0K7M9"/>
<dbReference type="GeneTree" id="ENSGT00950000184814"/>
<reference evidence="2" key="2">
    <citation type="submission" date="2025-09" db="UniProtKB">
        <authorList>
            <consortium name="Ensembl"/>
        </authorList>
    </citation>
    <scope>IDENTIFICATION</scope>
</reference>
<feature type="region of interest" description="Disordered" evidence="1">
    <location>
        <begin position="45"/>
        <end position="68"/>
    </location>
</feature>
<evidence type="ECO:0000313" key="3">
    <source>
        <dbReference type="Proteomes" id="UP000694391"/>
    </source>
</evidence>
<feature type="compositionally biased region" description="Pro residues" evidence="1">
    <location>
        <begin position="19"/>
        <end position="28"/>
    </location>
</feature>
<evidence type="ECO:0000313" key="2">
    <source>
        <dbReference type="Ensembl" id="ENSCAFP00020012261.1"/>
    </source>
</evidence>
<organism evidence="2 3">
    <name type="scientific">Canis lupus dingo</name>
    <name type="common">dingo</name>
    <dbReference type="NCBI Taxonomy" id="286419"/>
    <lineage>
        <taxon>Eukaryota</taxon>
        <taxon>Metazoa</taxon>
        <taxon>Chordata</taxon>
        <taxon>Craniata</taxon>
        <taxon>Vertebrata</taxon>
        <taxon>Euteleostomi</taxon>
        <taxon>Mammalia</taxon>
        <taxon>Eutheria</taxon>
        <taxon>Laurasiatheria</taxon>
        <taxon>Carnivora</taxon>
        <taxon>Caniformia</taxon>
        <taxon>Canidae</taxon>
        <taxon>Canis</taxon>
    </lineage>
</organism>
<feature type="compositionally biased region" description="Pro residues" evidence="1">
    <location>
        <begin position="49"/>
        <end position="59"/>
    </location>
</feature>
<evidence type="ECO:0000256" key="1">
    <source>
        <dbReference type="SAM" id="MobiDB-lite"/>
    </source>
</evidence>
<name>A0A8C0K7M9_CANLU</name>
<feature type="region of interest" description="Disordered" evidence="1">
    <location>
        <begin position="105"/>
        <end position="169"/>
    </location>
</feature>